<comment type="caution">
    <text evidence="1">The sequence shown here is derived from an EMBL/GenBank/DDBJ whole genome shotgun (WGS) entry which is preliminary data.</text>
</comment>
<protein>
    <submittedName>
        <fullName evidence="1">Uncharacterized protein</fullName>
    </submittedName>
</protein>
<proteinExistence type="predicted"/>
<name>A0ABD1YMH6_9MARC</name>
<sequence length="355" mass="39823">MQKKVNLISHFGHHGIVAVADANPSINVTWIIECGEWMMDRISTAFEYIFGNSRNDRKVAHVLAGWPNGDAVVYTYNPNHLVVSTLIERVRSYDLGIKDLHAVGKILFQAFQRHNLGHLALEDCPSSISTQLRSLTEVALESRVEINQQINELRREAADFRLESEKRYASLQAEVVGLKEVIGVLVNCLDTSTSHEISASASVTAANDSHVLEGPGGIEGFRTFPSHLVKLGDLLIVAAYYEYVGGGLSNCVTANKQECKALSDLRQLCTLARELDPSFLSIPDPPAFHREQFRTWRDRVKPLIQHSTVELYKKIDKHHELTKVSSPNSRKRRATNKAMASLKRMRIMARLDVED</sequence>
<organism evidence="1 2">
    <name type="scientific">Riccia fluitans</name>
    <dbReference type="NCBI Taxonomy" id="41844"/>
    <lineage>
        <taxon>Eukaryota</taxon>
        <taxon>Viridiplantae</taxon>
        <taxon>Streptophyta</taxon>
        <taxon>Embryophyta</taxon>
        <taxon>Marchantiophyta</taxon>
        <taxon>Marchantiopsida</taxon>
        <taxon>Marchantiidae</taxon>
        <taxon>Marchantiales</taxon>
        <taxon>Ricciaceae</taxon>
        <taxon>Riccia</taxon>
    </lineage>
</organism>
<accession>A0ABD1YMH6</accession>
<dbReference type="EMBL" id="JBHFFA010000004">
    <property type="protein sequence ID" value="KAL2631981.1"/>
    <property type="molecule type" value="Genomic_DNA"/>
</dbReference>
<reference evidence="1 2" key="1">
    <citation type="submission" date="2024-09" db="EMBL/GenBank/DDBJ databases">
        <title>Chromosome-scale assembly of Riccia fluitans.</title>
        <authorList>
            <person name="Paukszto L."/>
            <person name="Sawicki J."/>
            <person name="Karawczyk K."/>
            <person name="Piernik-Szablinska J."/>
            <person name="Szczecinska M."/>
            <person name="Mazdziarz M."/>
        </authorList>
    </citation>
    <scope>NUCLEOTIDE SEQUENCE [LARGE SCALE GENOMIC DNA]</scope>
    <source>
        <strain evidence="1">Rf_01</strain>
        <tissue evidence="1">Aerial parts of the thallus</tissue>
    </source>
</reference>
<keyword evidence="2" id="KW-1185">Reference proteome</keyword>
<dbReference type="Proteomes" id="UP001605036">
    <property type="component" value="Unassembled WGS sequence"/>
</dbReference>
<evidence type="ECO:0000313" key="1">
    <source>
        <dbReference type="EMBL" id="KAL2631981.1"/>
    </source>
</evidence>
<gene>
    <name evidence="1" type="ORF">R1flu_016667</name>
</gene>
<evidence type="ECO:0000313" key="2">
    <source>
        <dbReference type="Proteomes" id="UP001605036"/>
    </source>
</evidence>
<dbReference type="AlphaFoldDB" id="A0ABD1YMH6"/>